<dbReference type="NCBIfam" id="NF009073">
    <property type="entry name" value="PRK12408.1"/>
    <property type="match status" value="1"/>
</dbReference>
<gene>
    <name evidence="6" type="primary">glk_4</name>
    <name evidence="6" type="ORF">GCM10007901_38910</name>
</gene>
<keyword evidence="1" id="KW-0808">Transferase</keyword>
<accession>A0ABQ5XTM8</accession>
<keyword evidence="4" id="KW-0067">ATP-binding</keyword>
<comment type="similarity">
    <text evidence="5">Belongs to the bacterial glucokinase family.</text>
</comment>
<protein>
    <submittedName>
        <fullName evidence="6">Glucokinase</fullName>
    </submittedName>
</protein>
<evidence type="ECO:0000256" key="3">
    <source>
        <dbReference type="ARBA" id="ARBA00022777"/>
    </source>
</evidence>
<evidence type="ECO:0000313" key="6">
    <source>
        <dbReference type="EMBL" id="GLQ94938.1"/>
    </source>
</evidence>
<dbReference type="Gene3D" id="3.30.420.40">
    <property type="match status" value="1"/>
</dbReference>
<keyword evidence="7" id="KW-1185">Reference proteome</keyword>
<dbReference type="Pfam" id="PF02685">
    <property type="entry name" value="Glucokinase"/>
    <property type="match status" value="1"/>
</dbReference>
<dbReference type="SUPFAM" id="SSF53067">
    <property type="entry name" value="Actin-like ATPase domain"/>
    <property type="match status" value="1"/>
</dbReference>
<proteinExistence type="inferred from homology"/>
<evidence type="ECO:0000256" key="1">
    <source>
        <dbReference type="ARBA" id="ARBA00022679"/>
    </source>
</evidence>
<sequence length="373" mass="40231">MATTALLKASSIRQRSVLANPVPANSCDDSFLAADIGGTHARLALMTRATGQAPKVAAYRIYRCADHPHLEDIIRCFCVELEVQPRELVLACAGYVHAGSVINKNLVWPVLLQNMKQQLALDHVWFLNDLQALAYAVGHGAAGSAAVLKVPMAREAQAGPVVVIGPGTGLGAAVWLPGQPARVIATEAGHTQLAARVGREQQVLAQLAQPNTHVSYETVLSGPGLHRIYTALCAIHDRYPSLHQPSAVTQAALAGRDEIAHEALTLFCGWLGSFAADLSMLYGATGGVYLAGGFLFQMVEFMRSSPLLERFLDKGVMRPFLQNLPIRVMDHGHHGVMGAASWHWNTHIDTDARMGDERKPCIDFNDAVFSPDL</sequence>
<dbReference type="CDD" id="cd24008">
    <property type="entry name" value="ASKHA_NBD_GLK"/>
    <property type="match status" value="1"/>
</dbReference>
<dbReference type="PANTHER" id="PTHR47690:SF1">
    <property type="entry name" value="GLUCOKINASE"/>
    <property type="match status" value="1"/>
</dbReference>
<evidence type="ECO:0000256" key="2">
    <source>
        <dbReference type="ARBA" id="ARBA00022741"/>
    </source>
</evidence>
<evidence type="ECO:0000313" key="7">
    <source>
        <dbReference type="Proteomes" id="UP001156670"/>
    </source>
</evidence>
<dbReference type="Gene3D" id="3.40.367.20">
    <property type="match status" value="1"/>
</dbReference>
<organism evidence="6 7">
    <name type="scientific">Dyella acidisoli</name>
    <dbReference type="NCBI Taxonomy" id="1867834"/>
    <lineage>
        <taxon>Bacteria</taxon>
        <taxon>Pseudomonadati</taxon>
        <taxon>Pseudomonadota</taxon>
        <taxon>Gammaproteobacteria</taxon>
        <taxon>Lysobacterales</taxon>
        <taxon>Rhodanobacteraceae</taxon>
        <taxon>Dyella</taxon>
    </lineage>
</organism>
<reference evidence="7" key="1">
    <citation type="journal article" date="2019" name="Int. J. Syst. Evol. Microbiol.">
        <title>The Global Catalogue of Microorganisms (GCM) 10K type strain sequencing project: providing services to taxonomists for standard genome sequencing and annotation.</title>
        <authorList>
            <consortium name="The Broad Institute Genomics Platform"/>
            <consortium name="The Broad Institute Genome Sequencing Center for Infectious Disease"/>
            <person name="Wu L."/>
            <person name="Ma J."/>
        </authorList>
    </citation>
    <scope>NUCLEOTIDE SEQUENCE [LARGE SCALE GENOMIC DNA]</scope>
    <source>
        <strain evidence="7">NBRC 111980</strain>
    </source>
</reference>
<evidence type="ECO:0000256" key="5">
    <source>
        <dbReference type="RuleBase" id="RU004046"/>
    </source>
</evidence>
<dbReference type="PANTHER" id="PTHR47690">
    <property type="entry name" value="GLUCOKINASE"/>
    <property type="match status" value="1"/>
</dbReference>
<name>A0ABQ5XTM8_9GAMM</name>
<evidence type="ECO:0000256" key="4">
    <source>
        <dbReference type="ARBA" id="ARBA00022840"/>
    </source>
</evidence>
<keyword evidence="2" id="KW-0547">Nucleotide-binding</keyword>
<dbReference type="EMBL" id="BSOB01000050">
    <property type="protein sequence ID" value="GLQ94938.1"/>
    <property type="molecule type" value="Genomic_DNA"/>
</dbReference>
<dbReference type="RefSeq" id="WP_284322620.1">
    <property type="nucleotide sequence ID" value="NZ_BSOB01000050.1"/>
</dbReference>
<keyword evidence="3" id="KW-0418">Kinase</keyword>
<dbReference type="InterPro" id="IPR043129">
    <property type="entry name" value="ATPase_NBD"/>
</dbReference>
<comment type="caution">
    <text evidence="6">The sequence shown here is derived from an EMBL/GenBank/DDBJ whole genome shotgun (WGS) entry which is preliminary data.</text>
</comment>
<dbReference type="InterPro" id="IPR050201">
    <property type="entry name" value="Bacterial_glucokinase"/>
</dbReference>
<dbReference type="Proteomes" id="UP001156670">
    <property type="component" value="Unassembled WGS sequence"/>
</dbReference>
<dbReference type="InterPro" id="IPR003836">
    <property type="entry name" value="Glucokinase"/>
</dbReference>